<evidence type="ECO:0000313" key="4">
    <source>
        <dbReference type="Proteomes" id="UP000193553"/>
    </source>
</evidence>
<feature type="transmembrane region" description="Helical" evidence="1">
    <location>
        <begin position="100"/>
        <end position="121"/>
    </location>
</feature>
<feature type="transmembrane region" description="Helical" evidence="1">
    <location>
        <begin position="429"/>
        <end position="449"/>
    </location>
</feature>
<feature type="transmembrane region" description="Helical" evidence="1">
    <location>
        <begin position="208"/>
        <end position="225"/>
    </location>
</feature>
<feature type="transmembrane region" description="Helical" evidence="1">
    <location>
        <begin position="184"/>
        <end position="202"/>
    </location>
</feature>
<comment type="caution">
    <text evidence="2">The sequence shown here is derived from an EMBL/GenBank/DDBJ whole genome shotgun (WGS) entry which is preliminary data.</text>
</comment>
<feature type="transmembrane region" description="Helical" evidence="1">
    <location>
        <begin position="370"/>
        <end position="392"/>
    </location>
</feature>
<dbReference type="AlphaFoldDB" id="A0A1X3GIU4"/>
<evidence type="ECO:0000256" key="1">
    <source>
        <dbReference type="SAM" id="Phobius"/>
    </source>
</evidence>
<evidence type="ECO:0000313" key="5">
    <source>
        <dbReference type="Proteomes" id="UP000193884"/>
    </source>
</evidence>
<feature type="transmembrane region" description="Helical" evidence="1">
    <location>
        <begin position="398"/>
        <end position="417"/>
    </location>
</feature>
<dbReference type="OrthoDB" id="8174747at2"/>
<feature type="transmembrane region" description="Helical" evidence="1">
    <location>
        <begin position="232"/>
        <end position="252"/>
    </location>
</feature>
<keyword evidence="1" id="KW-0812">Transmembrane</keyword>
<evidence type="ECO:0000313" key="3">
    <source>
        <dbReference type="EMBL" id="OSJ27714.1"/>
    </source>
</evidence>
<keyword evidence="1" id="KW-0472">Membrane</keyword>
<accession>A0A1X3GIU4</accession>
<dbReference type="Proteomes" id="UP000193884">
    <property type="component" value="Unassembled WGS sequence"/>
</dbReference>
<keyword evidence="5" id="KW-1185">Reference proteome</keyword>
<dbReference type="Proteomes" id="UP000193553">
    <property type="component" value="Unassembled WGS sequence"/>
</dbReference>
<evidence type="ECO:0000313" key="2">
    <source>
        <dbReference type="EMBL" id="OSJ10364.1"/>
    </source>
</evidence>
<gene>
    <name evidence="3" type="ORF">BST63_18360</name>
    <name evidence="2" type="ORF">BSZ18_16910</name>
</gene>
<keyword evidence="1" id="KW-1133">Transmembrane helix</keyword>
<dbReference type="RefSeq" id="WP_085359623.1">
    <property type="nucleotide sequence ID" value="NZ_NAFC01000167.1"/>
</dbReference>
<protein>
    <submittedName>
        <fullName evidence="2">Uncharacterized protein</fullName>
    </submittedName>
</protein>
<feature type="transmembrane region" description="Helical" evidence="1">
    <location>
        <begin position="128"/>
        <end position="146"/>
    </location>
</feature>
<name>A0A1X3GIU4_9BRAD</name>
<proteinExistence type="predicted"/>
<sequence>MARDGDSDRGYRDGVSCSRLDGGARFRVFQANVYDHMLYVGSSVSYRVLDYATLAIQGADEPNSNPISVMALKFVDYRGAVSMIHAAIAAISRGDVVDCAYPYMVGMQLNMLFAALFVFVNALSMRRWLAFACAVALTIGFFEQYVFDINAWSQLATQPIFLLLLAFVAFAFDRNRFGQMPSSIMRLGAVFAALMTGAFFLYPESLTIYGLAAAVAAAMGCWHRASRKALPVAASGLGAGVGISLLACIPLWSGTVAYVVRQLSHAAINPPDWWKYYQRYLFGSDANFLDVIGSPDSRIGELANAWFSLPVESALAGLGLYAVLPSAGWPAAVAVAWKLLLYGFLFVLLRGIARTAWTIWRAEPDGSVARLLAGSLAGRLMPIAILAAGHGWAAGKGLAMATPMLFTLVIAPLARLVPLAANRWNPGAVAAVVVVVAVHLGLGMLRPLLVMQAVGASLPGLPTAAAQVNAQKATSLDWDYNRLSADIKSCNALVIDVANPMMHNLLRRLAAELRVPWAAPRIMSWPDTAGRPYFPEGFEKFDCLVASGRLTANPGQRLISVATDRSSREFMDGQRNELEVGTEAPPGIATRGLFGKEITPGGALQWASPSGRLEIPNKPVMPARTLKLELWPMPICGNEFLVKINGREIYKGVVPAGPLSFPLDQFAGDETLVVELDTNAVTHFPGDPRDLGFAIRELSVRR</sequence>
<feature type="transmembrane region" description="Helical" evidence="1">
    <location>
        <begin position="327"/>
        <end position="349"/>
    </location>
</feature>
<dbReference type="EMBL" id="NAFI01000172">
    <property type="protein sequence ID" value="OSJ10364.1"/>
    <property type="molecule type" value="Genomic_DNA"/>
</dbReference>
<feature type="transmembrane region" description="Helical" evidence="1">
    <location>
        <begin position="152"/>
        <end position="172"/>
    </location>
</feature>
<organism evidence="2 4">
    <name type="scientific">Bradyrhizobium canariense</name>
    <dbReference type="NCBI Taxonomy" id="255045"/>
    <lineage>
        <taxon>Bacteria</taxon>
        <taxon>Pseudomonadati</taxon>
        <taxon>Pseudomonadota</taxon>
        <taxon>Alphaproteobacteria</taxon>
        <taxon>Hyphomicrobiales</taxon>
        <taxon>Nitrobacteraceae</taxon>
        <taxon>Bradyrhizobium</taxon>
    </lineage>
</organism>
<dbReference type="EMBL" id="NAFK01000163">
    <property type="protein sequence ID" value="OSJ27714.1"/>
    <property type="molecule type" value="Genomic_DNA"/>
</dbReference>
<reference evidence="4 5" key="1">
    <citation type="submission" date="2017-03" db="EMBL/GenBank/DDBJ databases">
        <title>Whole genome sequences of fourteen strains of Bradyrhizobium canariense and one strain of Bradyrhizobium japonicum isolated from Lupinus (Papilionoideae: Genisteae) species in Algeria.</title>
        <authorList>
            <person name="Crovadore J."/>
            <person name="Chekireb D."/>
            <person name="Brachmann A."/>
            <person name="Chablais R."/>
            <person name="Cochard B."/>
            <person name="Lefort F."/>
        </authorList>
    </citation>
    <scope>NUCLEOTIDE SEQUENCE [LARGE SCALE GENOMIC DNA]</scope>
    <source>
        <strain evidence="2 4">UBMA195</strain>
        <strain evidence="3 5">UBMAN05</strain>
    </source>
</reference>